<reference evidence="4" key="2">
    <citation type="submission" date="2023-01" db="EMBL/GenBank/DDBJ databases">
        <authorList>
            <person name="Sun Q."/>
            <person name="Evtushenko L."/>
        </authorList>
    </citation>
    <scope>NUCLEOTIDE SEQUENCE</scope>
    <source>
        <strain evidence="4">VKM Ac-1321</strain>
    </source>
</reference>
<sequence>MSYLYRSRHTQRLLKSPRLPVAAASAVLALAAGLGATALGHDTPPTAAVAAAPETPAPRETQTAASRDKRPEPTQAPVPAQQDLPYQFAWQENFYFCGPAATRIALSARGLTPSQSQVAQALGTTVNGTNSSADTVRALNEYTQSGFYTAHFIRGQAASEGDVAELKQAVVRAVGRGYAVVANIAGSTVDDGGHGHAYPGGHYLTIVGYRDGGDTVKIADPADALGVGSYTLSVKKMADWIALRGYAA</sequence>
<dbReference type="Proteomes" id="UP001143480">
    <property type="component" value="Unassembled WGS sequence"/>
</dbReference>
<evidence type="ECO:0000256" key="1">
    <source>
        <dbReference type="SAM" id="MobiDB-lite"/>
    </source>
</evidence>
<name>A0A9W6NMV5_9ACTN</name>
<organism evidence="4 5">
    <name type="scientific">Dactylosporangium matsuzakiense</name>
    <dbReference type="NCBI Taxonomy" id="53360"/>
    <lineage>
        <taxon>Bacteria</taxon>
        <taxon>Bacillati</taxon>
        <taxon>Actinomycetota</taxon>
        <taxon>Actinomycetes</taxon>
        <taxon>Micromonosporales</taxon>
        <taxon>Micromonosporaceae</taxon>
        <taxon>Dactylosporangium</taxon>
    </lineage>
</organism>
<evidence type="ECO:0000313" key="4">
    <source>
        <dbReference type="EMBL" id="GLL03280.1"/>
    </source>
</evidence>
<dbReference type="EMBL" id="BSFP01000032">
    <property type="protein sequence ID" value="GLL03280.1"/>
    <property type="molecule type" value="Genomic_DNA"/>
</dbReference>
<evidence type="ECO:0000259" key="3">
    <source>
        <dbReference type="Pfam" id="PF13529"/>
    </source>
</evidence>
<dbReference type="Pfam" id="PF13529">
    <property type="entry name" value="Peptidase_C39_2"/>
    <property type="match status" value="1"/>
</dbReference>
<proteinExistence type="predicted"/>
<feature type="domain" description="Peptidase C39-like" evidence="3">
    <location>
        <begin position="83"/>
        <end position="222"/>
    </location>
</feature>
<dbReference type="InterPro" id="IPR038765">
    <property type="entry name" value="Papain-like_cys_pep_sf"/>
</dbReference>
<keyword evidence="2" id="KW-0732">Signal</keyword>
<feature type="compositionally biased region" description="Low complexity" evidence="1">
    <location>
        <begin position="44"/>
        <end position="65"/>
    </location>
</feature>
<dbReference type="SUPFAM" id="SSF54001">
    <property type="entry name" value="Cysteine proteinases"/>
    <property type="match status" value="1"/>
</dbReference>
<feature type="region of interest" description="Disordered" evidence="1">
    <location>
        <begin position="44"/>
        <end position="80"/>
    </location>
</feature>
<accession>A0A9W6NMV5</accession>
<dbReference type="RefSeq" id="WP_261960458.1">
    <property type="nucleotide sequence ID" value="NZ_BAAAXA010000001.1"/>
</dbReference>
<gene>
    <name evidence="4" type="ORF">GCM10017581_050240</name>
</gene>
<protein>
    <recommendedName>
        <fullName evidence="3">Peptidase C39-like domain-containing protein</fullName>
    </recommendedName>
</protein>
<dbReference type="InterPro" id="IPR039564">
    <property type="entry name" value="Peptidase_C39-like"/>
</dbReference>
<feature type="chain" id="PRO_5040744264" description="Peptidase C39-like domain-containing protein" evidence="2">
    <location>
        <begin position="32"/>
        <end position="248"/>
    </location>
</feature>
<evidence type="ECO:0000256" key="2">
    <source>
        <dbReference type="SAM" id="SignalP"/>
    </source>
</evidence>
<dbReference type="AlphaFoldDB" id="A0A9W6NMV5"/>
<evidence type="ECO:0000313" key="5">
    <source>
        <dbReference type="Proteomes" id="UP001143480"/>
    </source>
</evidence>
<keyword evidence="5" id="KW-1185">Reference proteome</keyword>
<reference evidence="4" key="1">
    <citation type="journal article" date="2014" name="Int. J. Syst. Evol. Microbiol.">
        <title>Complete genome sequence of Corynebacterium casei LMG S-19264T (=DSM 44701T), isolated from a smear-ripened cheese.</title>
        <authorList>
            <consortium name="US DOE Joint Genome Institute (JGI-PGF)"/>
            <person name="Walter F."/>
            <person name="Albersmeier A."/>
            <person name="Kalinowski J."/>
            <person name="Ruckert C."/>
        </authorList>
    </citation>
    <scope>NUCLEOTIDE SEQUENCE</scope>
    <source>
        <strain evidence="4">VKM Ac-1321</strain>
    </source>
</reference>
<dbReference type="Gene3D" id="3.90.70.10">
    <property type="entry name" value="Cysteine proteinases"/>
    <property type="match status" value="1"/>
</dbReference>
<comment type="caution">
    <text evidence="4">The sequence shown here is derived from an EMBL/GenBank/DDBJ whole genome shotgun (WGS) entry which is preliminary data.</text>
</comment>
<feature type="signal peptide" evidence="2">
    <location>
        <begin position="1"/>
        <end position="31"/>
    </location>
</feature>